<dbReference type="Proteomes" id="UP000004080">
    <property type="component" value="Unassembled WGS sequence"/>
</dbReference>
<dbReference type="RefSeq" id="WP_007203382.1">
    <property type="nucleotide sequence ID" value="NZ_AKKV01000037.1"/>
</dbReference>
<evidence type="ECO:0000313" key="1">
    <source>
        <dbReference type="EMBL" id="EIT84231.1"/>
    </source>
</evidence>
<reference evidence="1 2" key="1">
    <citation type="journal article" date="2012" name="J. Bacteriol.">
        <title>Genome of Bacillus macauensis ZFHKF-1, a Long-Chain-Forming Bacterium.</title>
        <authorList>
            <person name="Cai L."/>
            <person name="Zhang T."/>
        </authorList>
    </citation>
    <scope>NUCLEOTIDE SEQUENCE [LARGE SCALE GENOMIC DNA]</scope>
    <source>
        <strain evidence="1 2">ZFHKF-1</strain>
    </source>
</reference>
<accession>I8IXL6</accession>
<evidence type="ECO:0000313" key="2">
    <source>
        <dbReference type="Proteomes" id="UP000004080"/>
    </source>
</evidence>
<gene>
    <name evidence="1" type="ORF">A374_16548</name>
</gene>
<dbReference type="STRING" id="1196324.A374_16548"/>
<organism evidence="1 2">
    <name type="scientific">Fictibacillus macauensis ZFHKF-1</name>
    <dbReference type="NCBI Taxonomy" id="1196324"/>
    <lineage>
        <taxon>Bacteria</taxon>
        <taxon>Bacillati</taxon>
        <taxon>Bacillota</taxon>
        <taxon>Bacilli</taxon>
        <taxon>Bacillales</taxon>
        <taxon>Fictibacillaceae</taxon>
        <taxon>Fictibacillus</taxon>
    </lineage>
</organism>
<protein>
    <submittedName>
        <fullName evidence="1">Uncharacterized protein</fullName>
    </submittedName>
</protein>
<comment type="caution">
    <text evidence="1">The sequence shown here is derived from an EMBL/GenBank/DDBJ whole genome shotgun (WGS) entry which is preliminary data.</text>
</comment>
<name>I8IXL6_9BACL</name>
<dbReference type="EMBL" id="AKKV01000037">
    <property type="protein sequence ID" value="EIT84231.1"/>
    <property type="molecule type" value="Genomic_DNA"/>
</dbReference>
<dbReference type="AlphaFoldDB" id="I8IXL6"/>
<keyword evidence="2" id="KW-1185">Reference proteome</keyword>
<sequence>MKNSEGAKTERRDRVKYLRSLWAMTEMDYDLEEEDTYENVLSWDVRFPHDHQDDRIFKNICKDLSGDIVTYHISKEELDKLA</sequence>
<proteinExistence type="predicted"/>